<organism evidence="3 4">
    <name type="scientific">Williamsia limnetica</name>
    <dbReference type="NCBI Taxonomy" id="882452"/>
    <lineage>
        <taxon>Bacteria</taxon>
        <taxon>Bacillati</taxon>
        <taxon>Actinomycetota</taxon>
        <taxon>Actinomycetes</taxon>
        <taxon>Mycobacteriales</taxon>
        <taxon>Nocardiaceae</taxon>
        <taxon>Williamsia</taxon>
    </lineage>
</organism>
<dbReference type="EMBL" id="QJSP01000006">
    <property type="protein sequence ID" value="PYE17454.1"/>
    <property type="molecule type" value="Genomic_DNA"/>
</dbReference>
<feature type="domain" description="Glycosyl transferase family 1" evidence="2">
    <location>
        <begin position="235"/>
        <end position="329"/>
    </location>
</feature>
<evidence type="ECO:0000313" key="4">
    <source>
        <dbReference type="Proteomes" id="UP000247591"/>
    </source>
</evidence>
<dbReference type="PANTHER" id="PTHR45947">
    <property type="entry name" value="SULFOQUINOVOSYL TRANSFERASE SQD2"/>
    <property type="match status" value="1"/>
</dbReference>
<protein>
    <submittedName>
        <fullName evidence="3">Glycosyl transferase family 1</fullName>
    </submittedName>
</protein>
<name>A0A318RW81_WILLI</name>
<dbReference type="Pfam" id="PF00534">
    <property type="entry name" value="Glycos_transf_1"/>
    <property type="match status" value="1"/>
</dbReference>
<dbReference type="InterPro" id="IPR050194">
    <property type="entry name" value="Glycosyltransferase_grp1"/>
</dbReference>
<evidence type="ECO:0000313" key="3">
    <source>
        <dbReference type="EMBL" id="PYE17454.1"/>
    </source>
</evidence>
<evidence type="ECO:0000259" key="2">
    <source>
        <dbReference type="Pfam" id="PF00534"/>
    </source>
</evidence>
<dbReference type="Gene3D" id="3.40.50.2000">
    <property type="entry name" value="Glycogen Phosphorylase B"/>
    <property type="match status" value="1"/>
</dbReference>
<dbReference type="InterPro" id="IPR001296">
    <property type="entry name" value="Glyco_trans_1"/>
</dbReference>
<comment type="caution">
    <text evidence="3">The sequence shown here is derived from an EMBL/GenBank/DDBJ whole genome shotgun (WGS) entry which is preliminary data.</text>
</comment>
<accession>A0A318RW81</accession>
<dbReference type="SUPFAM" id="SSF53756">
    <property type="entry name" value="UDP-Glycosyltransferase/glycogen phosphorylase"/>
    <property type="match status" value="1"/>
</dbReference>
<gene>
    <name evidence="3" type="ORF">DFR67_106157</name>
</gene>
<proteinExistence type="predicted"/>
<dbReference type="PANTHER" id="PTHR45947:SF3">
    <property type="entry name" value="SULFOQUINOVOSYL TRANSFERASE SQD2"/>
    <property type="match status" value="1"/>
</dbReference>
<keyword evidence="1 3" id="KW-0808">Transferase</keyword>
<keyword evidence="4" id="KW-1185">Reference proteome</keyword>
<dbReference type="AlphaFoldDB" id="A0A318RW81"/>
<evidence type="ECO:0000256" key="1">
    <source>
        <dbReference type="ARBA" id="ARBA00022679"/>
    </source>
</evidence>
<reference evidence="3 4" key="1">
    <citation type="submission" date="2018-06" db="EMBL/GenBank/DDBJ databases">
        <title>Genomic Encyclopedia of Type Strains, Phase IV (KMG-IV): sequencing the most valuable type-strain genomes for metagenomic binning, comparative biology and taxonomic classification.</title>
        <authorList>
            <person name="Goeker M."/>
        </authorList>
    </citation>
    <scope>NUCLEOTIDE SEQUENCE [LARGE SCALE GENOMIC DNA]</scope>
    <source>
        <strain evidence="3 4">DSM 45521</strain>
    </source>
</reference>
<dbReference type="Proteomes" id="UP000247591">
    <property type="component" value="Unassembled WGS sequence"/>
</dbReference>
<dbReference type="GO" id="GO:0016757">
    <property type="term" value="F:glycosyltransferase activity"/>
    <property type="evidence" value="ECO:0007669"/>
    <property type="project" value="InterPro"/>
</dbReference>
<sequence>MLSVVFACLKSVVNGNRFGVVEVSGAQLLPPALRVLVWHVHGSWSTSFVQGRHTYLIPVTPDLDEWGRGRMGRPWPASAIEVQADQLATADIDVVVLQRPHEIELTERWTGRRPGRDLPAIYVEHNTPHEHAARTEHVLAGRSDIPLVHVTHFNRLMWDNGRCPTTVVPHGVVDPGPQYTGELSRAATMINEPIRRWRITGTDLLPVLSNAAPIDVFGIGCSDLDDPRLQTGGEVVGIGDLDLHTLHAEVARRRVFVHTARWTSLGLSLIEAMHLGMPVVAVASTEAPRAVPSAAGIVSADPEVLGQAIARFAHDLTDAQLAGKAAREWALREYGLGAFVSRWEDLLHDVTR</sequence>